<dbReference type="Gene3D" id="3.40.50.300">
    <property type="entry name" value="P-loop containing nucleotide triphosphate hydrolases"/>
    <property type="match status" value="1"/>
</dbReference>
<reference evidence="8" key="1">
    <citation type="journal article" date="2022" name="Int. J. Mol. Sci.">
        <title>Draft Genome of Tanacetum Coccineum: Genomic Comparison of Closely Related Tanacetum-Family Plants.</title>
        <authorList>
            <person name="Yamashiro T."/>
            <person name="Shiraishi A."/>
            <person name="Nakayama K."/>
            <person name="Satake H."/>
        </authorList>
    </citation>
    <scope>NUCLEOTIDE SEQUENCE</scope>
</reference>
<dbReference type="InterPro" id="IPR012337">
    <property type="entry name" value="RNaseH-like_sf"/>
</dbReference>
<dbReference type="InterPro" id="IPR027417">
    <property type="entry name" value="P-loop_NTPase"/>
</dbReference>
<feature type="region of interest" description="Disordered" evidence="6">
    <location>
        <begin position="125"/>
        <end position="174"/>
    </location>
</feature>
<gene>
    <name evidence="8" type="ORF">Tco_0840412</name>
</gene>
<feature type="compositionally biased region" description="Acidic residues" evidence="6">
    <location>
        <begin position="135"/>
        <end position="149"/>
    </location>
</feature>
<evidence type="ECO:0000313" key="8">
    <source>
        <dbReference type="EMBL" id="GJT05950.1"/>
    </source>
</evidence>
<dbReference type="PANTHER" id="PTHR42648">
    <property type="entry name" value="TRANSPOSASE, PUTATIVE-RELATED"/>
    <property type="match status" value="1"/>
</dbReference>
<feature type="domain" description="DEAD-box RNA helicase Q" evidence="7">
    <location>
        <begin position="377"/>
        <end position="406"/>
    </location>
</feature>
<keyword evidence="1" id="KW-0547">Nucleotide-binding</keyword>
<accession>A0ABQ5ATH4</accession>
<evidence type="ECO:0000256" key="3">
    <source>
        <dbReference type="ARBA" id="ARBA00022806"/>
    </source>
</evidence>
<dbReference type="InterPro" id="IPR036397">
    <property type="entry name" value="RNaseH_sf"/>
</dbReference>
<evidence type="ECO:0000256" key="6">
    <source>
        <dbReference type="SAM" id="MobiDB-lite"/>
    </source>
</evidence>
<dbReference type="InterPro" id="IPR039537">
    <property type="entry name" value="Retrotran_Ty1/copia-like"/>
</dbReference>
<evidence type="ECO:0000313" key="9">
    <source>
        <dbReference type="Proteomes" id="UP001151760"/>
    </source>
</evidence>
<dbReference type="Gene3D" id="3.30.420.10">
    <property type="entry name" value="Ribonuclease H-like superfamily/Ribonuclease H"/>
    <property type="match status" value="1"/>
</dbReference>
<comment type="caution">
    <text evidence="8">The sequence shown here is derived from an EMBL/GenBank/DDBJ whole genome shotgun (WGS) entry which is preliminary data.</text>
</comment>
<name>A0ABQ5ATH4_9ASTR</name>
<dbReference type="PROSITE" id="PS51195">
    <property type="entry name" value="Q_MOTIF"/>
    <property type="match status" value="1"/>
</dbReference>
<keyword evidence="4" id="KW-0067">ATP-binding</keyword>
<dbReference type="Proteomes" id="UP001151760">
    <property type="component" value="Unassembled WGS sequence"/>
</dbReference>
<evidence type="ECO:0000259" key="7">
    <source>
        <dbReference type="PROSITE" id="PS51195"/>
    </source>
</evidence>
<dbReference type="EMBL" id="BQNB010012627">
    <property type="protein sequence ID" value="GJT05950.1"/>
    <property type="molecule type" value="Genomic_DNA"/>
</dbReference>
<evidence type="ECO:0000256" key="2">
    <source>
        <dbReference type="ARBA" id="ARBA00022801"/>
    </source>
</evidence>
<keyword evidence="9" id="KW-1185">Reference proteome</keyword>
<sequence length="483" mass="54949">MEGGMVYIPQFKHEHFESVLKSGSNSKKSDWERLVGTPQQNRVAERMNRTLMDKVRCLFIQSGLPKTFWAEATCTAAYLINRLFLISTTKTRKLERERKIVLLGVPEGVKERDKSVEELQVEVELQRLNNHTPEEDQIDQEDGDDEDVGDHETDQTPDLRDYQLARDREQRTRTKPLRFQDESNMAAYAFAATEEEDTHEPLTYQEAVACEDNYKWKAAMKEEMDSLAMWIRRVMHQEFDMKGAREAKKILGIEIVRDRSRKILRVSQSGYVSKILNNFRIDDGKSVKMSLGFVDSDYAKDPDKGRSITGYAFCTGMCCKLKVQRYNMVAPFTPEAEYLDLTEAVKGGLRSKDVIPVHLSLDTGVTLEDMAGFTYAARFEELNLSPGLLKGLYVNMKFHRPSEIQSRSLPVILTPPYKNIMAQAHNGSGKTTCLVMAMLSRADPNLHFPQALCLCPTSESAIQKQTSILIYARGIPSSFIALD</sequence>
<dbReference type="PANTHER" id="PTHR42648:SF28">
    <property type="entry name" value="TRANSPOSON-ENCODED PROTEIN WITH RIBONUCLEASE H-LIKE AND RETROVIRUS ZINC FINGER-LIKE DOMAINS"/>
    <property type="match status" value="1"/>
</dbReference>
<dbReference type="Pfam" id="PF00270">
    <property type="entry name" value="DEAD"/>
    <property type="match status" value="1"/>
</dbReference>
<reference evidence="8" key="2">
    <citation type="submission" date="2022-01" db="EMBL/GenBank/DDBJ databases">
        <authorList>
            <person name="Yamashiro T."/>
            <person name="Shiraishi A."/>
            <person name="Satake H."/>
            <person name="Nakayama K."/>
        </authorList>
    </citation>
    <scope>NUCLEOTIDE SEQUENCE</scope>
</reference>
<dbReference type="SUPFAM" id="SSF52540">
    <property type="entry name" value="P-loop containing nucleoside triphosphate hydrolases"/>
    <property type="match status" value="1"/>
</dbReference>
<keyword evidence="2" id="KW-0378">Hydrolase</keyword>
<evidence type="ECO:0000256" key="4">
    <source>
        <dbReference type="ARBA" id="ARBA00022840"/>
    </source>
</evidence>
<feature type="compositionally biased region" description="Basic and acidic residues" evidence="6">
    <location>
        <begin position="150"/>
        <end position="172"/>
    </location>
</feature>
<dbReference type="InterPro" id="IPR014014">
    <property type="entry name" value="RNA_helicase_DEAD_Q_motif"/>
</dbReference>
<evidence type="ECO:0000256" key="5">
    <source>
        <dbReference type="PROSITE-ProRule" id="PRU00552"/>
    </source>
</evidence>
<keyword evidence="3" id="KW-0347">Helicase</keyword>
<protein>
    <submittedName>
        <fullName evidence="8">Retrovirus-related pol polyprotein from transposon TNT 1-94</fullName>
    </submittedName>
</protein>
<proteinExistence type="predicted"/>
<dbReference type="SUPFAM" id="SSF53098">
    <property type="entry name" value="Ribonuclease H-like"/>
    <property type="match status" value="1"/>
</dbReference>
<organism evidence="8 9">
    <name type="scientific">Tanacetum coccineum</name>
    <dbReference type="NCBI Taxonomy" id="301880"/>
    <lineage>
        <taxon>Eukaryota</taxon>
        <taxon>Viridiplantae</taxon>
        <taxon>Streptophyta</taxon>
        <taxon>Embryophyta</taxon>
        <taxon>Tracheophyta</taxon>
        <taxon>Spermatophyta</taxon>
        <taxon>Magnoliopsida</taxon>
        <taxon>eudicotyledons</taxon>
        <taxon>Gunneridae</taxon>
        <taxon>Pentapetalae</taxon>
        <taxon>asterids</taxon>
        <taxon>campanulids</taxon>
        <taxon>Asterales</taxon>
        <taxon>Asteraceae</taxon>
        <taxon>Asteroideae</taxon>
        <taxon>Anthemideae</taxon>
        <taxon>Anthemidinae</taxon>
        <taxon>Tanacetum</taxon>
    </lineage>
</organism>
<feature type="short sequence motif" description="Q motif" evidence="5">
    <location>
        <begin position="377"/>
        <end position="406"/>
    </location>
</feature>
<dbReference type="InterPro" id="IPR011545">
    <property type="entry name" value="DEAD/DEAH_box_helicase_dom"/>
</dbReference>
<evidence type="ECO:0000256" key="1">
    <source>
        <dbReference type="ARBA" id="ARBA00022741"/>
    </source>
</evidence>